<feature type="signal peptide" evidence="2">
    <location>
        <begin position="1"/>
        <end position="17"/>
    </location>
</feature>
<dbReference type="SUPFAM" id="SSF47473">
    <property type="entry name" value="EF-hand"/>
    <property type="match status" value="1"/>
</dbReference>
<name>A0A0N4X089_HAEPC</name>
<dbReference type="InterPro" id="IPR018247">
    <property type="entry name" value="EF_Hand_1_Ca_BS"/>
</dbReference>
<feature type="domain" description="EF-hand" evidence="3">
    <location>
        <begin position="65"/>
        <end position="100"/>
    </location>
</feature>
<evidence type="ECO:0000313" key="5">
    <source>
        <dbReference type="Proteomes" id="UP000268014"/>
    </source>
</evidence>
<dbReference type="InterPro" id="IPR002048">
    <property type="entry name" value="EF_hand_dom"/>
</dbReference>
<dbReference type="GO" id="GO:0005509">
    <property type="term" value="F:calcium ion binding"/>
    <property type="evidence" value="ECO:0007669"/>
    <property type="project" value="InterPro"/>
</dbReference>
<evidence type="ECO:0000259" key="3">
    <source>
        <dbReference type="PROSITE" id="PS50222"/>
    </source>
</evidence>
<dbReference type="OMA" id="HTKQENH"/>
<dbReference type="OrthoDB" id="293868at2759"/>
<feature type="chain" id="PRO_5043124208" evidence="2">
    <location>
        <begin position="18"/>
        <end position="273"/>
    </location>
</feature>
<keyword evidence="5" id="KW-1185">Reference proteome</keyword>
<keyword evidence="1" id="KW-0106">Calcium</keyword>
<dbReference type="SMART" id="SM00054">
    <property type="entry name" value="EFh"/>
    <property type="match status" value="3"/>
</dbReference>
<evidence type="ECO:0000313" key="4">
    <source>
        <dbReference type="EMBL" id="VDO66173.1"/>
    </source>
</evidence>
<dbReference type="PROSITE" id="PS00018">
    <property type="entry name" value="EF_HAND_1"/>
    <property type="match status" value="1"/>
</dbReference>
<dbReference type="InterPro" id="IPR011992">
    <property type="entry name" value="EF-hand-dom_pair"/>
</dbReference>
<evidence type="ECO:0000256" key="1">
    <source>
        <dbReference type="ARBA" id="ARBA00022837"/>
    </source>
</evidence>
<accession>A0A0N4X089</accession>
<reference evidence="6" key="1">
    <citation type="submission" date="2017-02" db="UniProtKB">
        <authorList>
            <consortium name="WormBaseParasite"/>
        </authorList>
    </citation>
    <scope>IDENTIFICATION</scope>
</reference>
<protein>
    <submittedName>
        <fullName evidence="6">EF-hand domain-containing protein</fullName>
    </submittedName>
</protein>
<organism evidence="6">
    <name type="scientific">Haemonchus placei</name>
    <name type="common">Barber's pole worm</name>
    <dbReference type="NCBI Taxonomy" id="6290"/>
    <lineage>
        <taxon>Eukaryota</taxon>
        <taxon>Metazoa</taxon>
        <taxon>Ecdysozoa</taxon>
        <taxon>Nematoda</taxon>
        <taxon>Chromadorea</taxon>
        <taxon>Rhabditida</taxon>
        <taxon>Rhabditina</taxon>
        <taxon>Rhabditomorpha</taxon>
        <taxon>Strongyloidea</taxon>
        <taxon>Trichostrongylidae</taxon>
        <taxon>Haemonchus</taxon>
    </lineage>
</organism>
<keyword evidence="2" id="KW-0732">Signal</keyword>
<evidence type="ECO:0000313" key="6">
    <source>
        <dbReference type="WBParaSite" id="HPLM_0001765701-mRNA-1"/>
    </source>
</evidence>
<evidence type="ECO:0000256" key="2">
    <source>
        <dbReference type="SAM" id="SignalP"/>
    </source>
</evidence>
<proteinExistence type="predicted"/>
<dbReference type="EMBL" id="UZAF01020082">
    <property type="protein sequence ID" value="VDO66173.1"/>
    <property type="molecule type" value="Genomic_DNA"/>
</dbReference>
<dbReference type="AlphaFoldDB" id="A0A0N4X089"/>
<sequence>MMELMLLLAVLGCTVLSAPLPALEEQFNLPGFNIKQEKHEEKFARVDQNKDKKLDFNEFLHMELAYVEAKKEEFDSLDKDKDGIVTLKEYEEHYHGVTSRSEARRSEYFANVFHDFDEDFDMALNQNELQRVLAERFLVKPRENFPKLFYSYDHDHSGGLDLTEYMKFDATFPFEQTDPISSDLTKLAEPSGKKASSNRGVPESLIDAKDRSAIALVMAQGSPTLNEAANSVATVHAGNSSPTVDAAGLHPVVPGPPRPAVPIVKIAKLAKSI</sequence>
<dbReference type="PROSITE" id="PS50222">
    <property type="entry name" value="EF_HAND_2"/>
    <property type="match status" value="1"/>
</dbReference>
<dbReference type="STRING" id="6290.A0A0N4X089"/>
<gene>
    <name evidence="4" type="ORF">HPLM_LOCUS17649</name>
</gene>
<reference evidence="4 5" key="2">
    <citation type="submission" date="2018-11" db="EMBL/GenBank/DDBJ databases">
        <authorList>
            <consortium name="Pathogen Informatics"/>
        </authorList>
    </citation>
    <scope>NUCLEOTIDE SEQUENCE [LARGE SCALE GENOMIC DNA]</scope>
    <source>
        <strain evidence="4 5">MHpl1</strain>
    </source>
</reference>
<dbReference type="WBParaSite" id="HPLM_0001765701-mRNA-1">
    <property type="protein sequence ID" value="HPLM_0001765701-mRNA-1"/>
    <property type="gene ID" value="HPLM_0001765701"/>
</dbReference>
<dbReference type="Gene3D" id="1.10.238.10">
    <property type="entry name" value="EF-hand"/>
    <property type="match status" value="2"/>
</dbReference>
<dbReference type="Proteomes" id="UP000268014">
    <property type="component" value="Unassembled WGS sequence"/>
</dbReference>